<accession>A0A9W7FVC1</accession>
<organism evidence="3 4">
    <name type="scientific">Triparma laevis f. longispina</name>
    <dbReference type="NCBI Taxonomy" id="1714387"/>
    <lineage>
        <taxon>Eukaryota</taxon>
        <taxon>Sar</taxon>
        <taxon>Stramenopiles</taxon>
        <taxon>Ochrophyta</taxon>
        <taxon>Bolidophyceae</taxon>
        <taxon>Parmales</taxon>
        <taxon>Triparmaceae</taxon>
        <taxon>Triparma</taxon>
    </lineage>
</organism>
<reference evidence="4" key="1">
    <citation type="journal article" date="2023" name="Commun. Biol.">
        <title>Genome analysis of Parmales, the sister group of diatoms, reveals the evolutionary specialization of diatoms from phago-mixotrophs to photoautotrophs.</title>
        <authorList>
            <person name="Ban H."/>
            <person name="Sato S."/>
            <person name="Yoshikawa S."/>
            <person name="Yamada K."/>
            <person name="Nakamura Y."/>
            <person name="Ichinomiya M."/>
            <person name="Sato N."/>
            <person name="Blanc-Mathieu R."/>
            <person name="Endo H."/>
            <person name="Kuwata A."/>
            <person name="Ogata H."/>
        </authorList>
    </citation>
    <scope>NUCLEOTIDE SEQUENCE [LARGE SCALE GENOMIC DNA]</scope>
    <source>
        <strain evidence="4">NIES 3700</strain>
    </source>
</reference>
<feature type="compositionally biased region" description="Basic and acidic residues" evidence="1">
    <location>
        <begin position="197"/>
        <end position="206"/>
    </location>
</feature>
<evidence type="ECO:0000313" key="3">
    <source>
        <dbReference type="EMBL" id="GMI18706.1"/>
    </source>
</evidence>
<keyword evidence="2" id="KW-0472">Membrane</keyword>
<dbReference type="Proteomes" id="UP001165122">
    <property type="component" value="Unassembled WGS sequence"/>
</dbReference>
<keyword evidence="2" id="KW-0812">Transmembrane</keyword>
<evidence type="ECO:0000256" key="2">
    <source>
        <dbReference type="SAM" id="Phobius"/>
    </source>
</evidence>
<keyword evidence="2" id="KW-1133">Transmembrane helix</keyword>
<keyword evidence="4" id="KW-1185">Reference proteome</keyword>
<gene>
    <name evidence="3" type="ORF">TrLO_g4578</name>
</gene>
<dbReference type="EMBL" id="BRXW01000344">
    <property type="protein sequence ID" value="GMI18706.1"/>
    <property type="molecule type" value="Genomic_DNA"/>
</dbReference>
<feature type="transmembrane region" description="Helical" evidence="2">
    <location>
        <begin position="20"/>
        <end position="43"/>
    </location>
</feature>
<evidence type="ECO:0000313" key="4">
    <source>
        <dbReference type="Proteomes" id="UP001165122"/>
    </source>
</evidence>
<protein>
    <submittedName>
        <fullName evidence="3">Uncharacterized protein</fullName>
    </submittedName>
</protein>
<sequence length="224" mass="26093">MVMFLYLRPEGAINERTASYMELATIVSGSCWIATYAIFLLTIERTHLRSFFSIETGPQMLMRNFKEGNDSMRSNVFYNNVKYWRDFHDDVENWVKAGWHEWLDEKPKWFTNRWKACVPLYMIPEEEVGEVVEKEGGEEKRRNSIVALTVDRGGRRASLDIEMMSANKHLERPSKKAKNIMRARSMQVMPIGGRGGEGGKEKEEDGVHFEDFKRAWGKKLTLKT</sequence>
<name>A0A9W7FVC1_9STRA</name>
<dbReference type="AlphaFoldDB" id="A0A9W7FVC1"/>
<proteinExistence type="predicted"/>
<evidence type="ECO:0000256" key="1">
    <source>
        <dbReference type="SAM" id="MobiDB-lite"/>
    </source>
</evidence>
<feature type="region of interest" description="Disordered" evidence="1">
    <location>
        <begin position="187"/>
        <end position="206"/>
    </location>
</feature>
<comment type="caution">
    <text evidence="3">The sequence shown here is derived from an EMBL/GenBank/DDBJ whole genome shotgun (WGS) entry which is preliminary data.</text>
</comment>